<feature type="region of interest" description="Disordered" evidence="1">
    <location>
        <begin position="24"/>
        <end position="44"/>
    </location>
</feature>
<comment type="caution">
    <text evidence="3">The sequence shown here is derived from an EMBL/GenBank/DDBJ whole genome shotgun (WGS) entry which is preliminary data.</text>
</comment>
<organism evidence="3 4">
    <name type="scientific">Podospora australis</name>
    <dbReference type="NCBI Taxonomy" id="1536484"/>
    <lineage>
        <taxon>Eukaryota</taxon>
        <taxon>Fungi</taxon>
        <taxon>Dikarya</taxon>
        <taxon>Ascomycota</taxon>
        <taxon>Pezizomycotina</taxon>
        <taxon>Sordariomycetes</taxon>
        <taxon>Sordariomycetidae</taxon>
        <taxon>Sordariales</taxon>
        <taxon>Podosporaceae</taxon>
        <taxon>Podospora</taxon>
    </lineage>
</organism>
<evidence type="ECO:0000256" key="1">
    <source>
        <dbReference type="SAM" id="MobiDB-lite"/>
    </source>
</evidence>
<feature type="chain" id="PRO_5042841947" evidence="2">
    <location>
        <begin position="17"/>
        <end position="107"/>
    </location>
</feature>
<keyword evidence="4" id="KW-1185">Reference proteome</keyword>
<evidence type="ECO:0000313" key="3">
    <source>
        <dbReference type="EMBL" id="KAK4187369.1"/>
    </source>
</evidence>
<gene>
    <name evidence="3" type="ORF">QBC35DRAFT_474613</name>
</gene>
<dbReference type="AlphaFoldDB" id="A0AAN6WSL4"/>
<evidence type="ECO:0000256" key="2">
    <source>
        <dbReference type="SAM" id="SignalP"/>
    </source>
</evidence>
<keyword evidence="2" id="KW-0732">Signal</keyword>
<protein>
    <submittedName>
        <fullName evidence="3">Uncharacterized protein</fullName>
    </submittedName>
</protein>
<evidence type="ECO:0000313" key="4">
    <source>
        <dbReference type="Proteomes" id="UP001302126"/>
    </source>
</evidence>
<accession>A0AAN6WSL4</accession>
<proteinExistence type="predicted"/>
<feature type="signal peptide" evidence="2">
    <location>
        <begin position="1"/>
        <end position="16"/>
    </location>
</feature>
<dbReference type="EMBL" id="MU864404">
    <property type="protein sequence ID" value="KAK4187369.1"/>
    <property type="molecule type" value="Genomic_DNA"/>
</dbReference>
<reference evidence="3" key="2">
    <citation type="submission" date="2023-05" db="EMBL/GenBank/DDBJ databases">
        <authorList>
            <consortium name="Lawrence Berkeley National Laboratory"/>
            <person name="Steindorff A."/>
            <person name="Hensen N."/>
            <person name="Bonometti L."/>
            <person name="Westerberg I."/>
            <person name="Brannstrom I.O."/>
            <person name="Guillou S."/>
            <person name="Cros-Aarteil S."/>
            <person name="Calhoun S."/>
            <person name="Haridas S."/>
            <person name="Kuo A."/>
            <person name="Mondo S."/>
            <person name="Pangilinan J."/>
            <person name="Riley R."/>
            <person name="Labutti K."/>
            <person name="Andreopoulos B."/>
            <person name="Lipzen A."/>
            <person name="Chen C."/>
            <person name="Yanf M."/>
            <person name="Daum C."/>
            <person name="Ng V."/>
            <person name="Clum A."/>
            <person name="Ohm R."/>
            <person name="Martin F."/>
            <person name="Silar P."/>
            <person name="Natvig D."/>
            <person name="Lalanne C."/>
            <person name="Gautier V."/>
            <person name="Ament-Velasquez S.L."/>
            <person name="Kruys A."/>
            <person name="Hutchinson M.I."/>
            <person name="Powell A.J."/>
            <person name="Barry K."/>
            <person name="Miller A.N."/>
            <person name="Grigoriev I.V."/>
            <person name="Debuchy R."/>
            <person name="Gladieux P."/>
            <person name="Thoren M.H."/>
            <person name="Johannesson H."/>
        </authorList>
    </citation>
    <scope>NUCLEOTIDE SEQUENCE</scope>
    <source>
        <strain evidence="3">PSN309</strain>
    </source>
</reference>
<name>A0AAN6WSL4_9PEZI</name>
<reference evidence="3" key="1">
    <citation type="journal article" date="2023" name="Mol. Phylogenet. Evol.">
        <title>Genome-scale phylogeny and comparative genomics of the fungal order Sordariales.</title>
        <authorList>
            <person name="Hensen N."/>
            <person name="Bonometti L."/>
            <person name="Westerberg I."/>
            <person name="Brannstrom I.O."/>
            <person name="Guillou S."/>
            <person name="Cros-Aarteil S."/>
            <person name="Calhoun S."/>
            <person name="Haridas S."/>
            <person name="Kuo A."/>
            <person name="Mondo S."/>
            <person name="Pangilinan J."/>
            <person name="Riley R."/>
            <person name="LaButti K."/>
            <person name="Andreopoulos B."/>
            <person name="Lipzen A."/>
            <person name="Chen C."/>
            <person name="Yan M."/>
            <person name="Daum C."/>
            <person name="Ng V."/>
            <person name="Clum A."/>
            <person name="Steindorff A."/>
            <person name="Ohm R.A."/>
            <person name="Martin F."/>
            <person name="Silar P."/>
            <person name="Natvig D.O."/>
            <person name="Lalanne C."/>
            <person name="Gautier V."/>
            <person name="Ament-Velasquez S.L."/>
            <person name="Kruys A."/>
            <person name="Hutchinson M.I."/>
            <person name="Powell A.J."/>
            <person name="Barry K."/>
            <person name="Miller A.N."/>
            <person name="Grigoriev I.V."/>
            <person name="Debuchy R."/>
            <person name="Gladieux P."/>
            <person name="Hiltunen Thoren M."/>
            <person name="Johannesson H."/>
        </authorList>
    </citation>
    <scope>NUCLEOTIDE SEQUENCE</scope>
    <source>
        <strain evidence="3">PSN309</strain>
    </source>
</reference>
<dbReference type="Proteomes" id="UP001302126">
    <property type="component" value="Unassembled WGS sequence"/>
</dbReference>
<sequence>MKFLATLTLAATGAAAMAMPWAVSPPSTSSSARKHRQQLPDNDDITVHVKFEQHPPVFRSAKEFAKVGDVCWRACFPEAPKCPENWKAKQFGGCWTCCYSESDDVDL</sequence>